<dbReference type="SMART" id="SM00331">
    <property type="entry name" value="PP2C_SIG"/>
    <property type="match status" value="1"/>
</dbReference>
<dbReference type="InterPro" id="IPR001932">
    <property type="entry name" value="PPM-type_phosphatase-like_dom"/>
</dbReference>
<feature type="transmembrane region" description="Helical" evidence="2">
    <location>
        <begin position="383"/>
        <end position="400"/>
    </location>
</feature>
<evidence type="ECO:0000256" key="1">
    <source>
        <dbReference type="ARBA" id="ARBA00022801"/>
    </source>
</evidence>
<feature type="transmembrane region" description="Helical" evidence="2">
    <location>
        <begin position="407"/>
        <end position="426"/>
    </location>
</feature>
<keyword evidence="2" id="KW-0812">Transmembrane</keyword>
<proteinExistence type="predicted"/>
<dbReference type="Pfam" id="PF07228">
    <property type="entry name" value="SpoIIE"/>
    <property type="match status" value="1"/>
</dbReference>
<evidence type="ECO:0000313" key="4">
    <source>
        <dbReference type="EMBL" id="SFV29479.1"/>
    </source>
</evidence>
<accession>A0A1I7N481</accession>
<dbReference type="InterPro" id="IPR052016">
    <property type="entry name" value="Bact_Sigma-Reg"/>
</dbReference>
<dbReference type="PANTHER" id="PTHR43156:SF2">
    <property type="entry name" value="STAGE II SPORULATION PROTEIN E"/>
    <property type="match status" value="1"/>
</dbReference>
<keyword evidence="2" id="KW-1133">Transmembrane helix</keyword>
<dbReference type="GO" id="GO:0016791">
    <property type="term" value="F:phosphatase activity"/>
    <property type="evidence" value="ECO:0007669"/>
    <property type="project" value="TreeGrafter"/>
</dbReference>
<dbReference type="OrthoDB" id="9802500at2"/>
<keyword evidence="2" id="KW-0472">Membrane</keyword>
<dbReference type="InterPro" id="IPR036457">
    <property type="entry name" value="PPM-type-like_dom_sf"/>
</dbReference>
<name>A0A1I7N481_9HYPH</name>
<organism evidence="4 5">
    <name type="scientific">Hyphomicrobium facile</name>
    <dbReference type="NCBI Taxonomy" id="51670"/>
    <lineage>
        <taxon>Bacteria</taxon>
        <taxon>Pseudomonadati</taxon>
        <taxon>Pseudomonadota</taxon>
        <taxon>Alphaproteobacteria</taxon>
        <taxon>Hyphomicrobiales</taxon>
        <taxon>Hyphomicrobiaceae</taxon>
        <taxon>Hyphomicrobium</taxon>
    </lineage>
</organism>
<dbReference type="AlphaFoldDB" id="A0A1I7N481"/>
<sequence>MLHEIHHGRFLVDMLHKEAPRDRWLSIRATYWLLIAGVLAASVQLREKDPEFIARLRLLGFDVLQQTMPRAVNADYPVRIIDVDEPSIKAFGNWPWKRDVLARLIDRLFASGVRVVAFDMVFPDQTPGLLAQLPEALRNAPELKPLLDTYADAPSPDDAMAKSLRGRPIVLGIIGTSRDTGFTSQAKASFATIGENASAFVHRFPGASGNIPVLAHEAAGIGALNWLPDHDQILRRIPLLVSIAGELYPSLVGESLRVLIGAKTIRVRTAGEGGFTGNTGITTVGIGDAIIPTDADGQLWLHFSRHDPKRSISAADVLRDTVPPGSLEGRVAIVGTSAPGLLDLRATPLDPVISGVEINAQALEQLIDGAPLVRPDYAKGMEIAVTVISTLLLAAMIYLWGARIAAIVGFATVCLFVLGSLWAFSYGLLLDAVFPIMTNSAAYILGTGYLYFEAESERNRGRQALQRIAQEMESAAQIQRTFLPQAIPTGPLDDKFDIFAIMKPAKSVGGDFYDYFLINDRKLGFLVGDVSGKGVPAALFMSVSRTVLRTIAFENDEPGQVLSKVNSILARDNTEGMFVTIAYAVLDLETGVLTFSSAGHDDAVLLTGIQDFEQINHMGPAIGLFDGAEYPTAMRHLSPGDAVVLLTDGITEAFNIDGRVFGSERLMKWLNKRTHVASAEMVQHLTAEVERFAEGTEQSDDITCVALRFRG</sequence>
<evidence type="ECO:0000259" key="3">
    <source>
        <dbReference type="PROSITE" id="PS51746"/>
    </source>
</evidence>
<evidence type="ECO:0000256" key="2">
    <source>
        <dbReference type="SAM" id="Phobius"/>
    </source>
</evidence>
<gene>
    <name evidence="4" type="ORF">SAMN04488557_1261</name>
</gene>
<keyword evidence="5" id="KW-1185">Reference proteome</keyword>
<feature type="domain" description="PPM-type phosphatase" evidence="3">
    <location>
        <begin position="495"/>
        <end position="709"/>
    </location>
</feature>
<dbReference type="SUPFAM" id="SSF81606">
    <property type="entry name" value="PP2C-like"/>
    <property type="match status" value="1"/>
</dbReference>
<feature type="transmembrane region" description="Helical" evidence="2">
    <location>
        <begin position="432"/>
        <end position="452"/>
    </location>
</feature>
<dbReference type="SMART" id="SM01080">
    <property type="entry name" value="CHASE2"/>
    <property type="match status" value="1"/>
</dbReference>
<dbReference type="EMBL" id="FPCH01000001">
    <property type="protein sequence ID" value="SFV29479.1"/>
    <property type="molecule type" value="Genomic_DNA"/>
</dbReference>
<keyword evidence="1" id="KW-0378">Hydrolase</keyword>
<dbReference type="PANTHER" id="PTHR43156">
    <property type="entry name" value="STAGE II SPORULATION PROTEIN E-RELATED"/>
    <property type="match status" value="1"/>
</dbReference>
<dbReference type="Gene3D" id="3.60.40.10">
    <property type="entry name" value="PPM-type phosphatase domain"/>
    <property type="match status" value="1"/>
</dbReference>
<dbReference type="PROSITE" id="PS51746">
    <property type="entry name" value="PPM_2"/>
    <property type="match status" value="1"/>
</dbReference>
<dbReference type="Proteomes" id="UP000199423">
    <property type="component" value="Unassembled WGS sequence"/>
</dbReference>
<dbReference type="STRING" id="51670.SAMN04488557_1261"/>
<protein>
    <submittedName>
        <fullName evidence="4">Serine phosphatase RsbU, regulator of sigma subunit</fullName>
    </submittedName>
</protein>
<dbReference type="Pfam" id="PF05226">
    <property type="entry name" value="CHASE2"/>
    <property type="match status" value="1"/>
</dbReference>
<reference evidence="5" key="1">
    <citation type="submission" date="2016-10" db="EMBL/GenBank/DDBJ databases">
        <authorList>
            <person name="Varghese N."/>
            <person name="Submissions S."/>
        </authorList>
    </citation>
    <scope>NUCLEOTIDE SEQUENCE [LARGE SCALE GENOMIC DNA]</scope>
    <source>
        <strain evidence="5">DSM 1565</strain>
    </source>
</reference>
<evidence type="ECO:0000313" key="5">
    <source>
        <dbReference type="Proteomes" id="UP000199423"/>
    </source>
</evidence>
<dbReference type="InterPro" id="IPR007890">
    <property type="entry name" value="CHASE2"/>
</dbReference>
<dbReference type="RefSeq" id="WP_092865582.1">
    <property type="nucleotide sequence ID" value="NZ_FPCH01000001.1"/>
</dbReference>